<dbReference type="InterPro" id="IPR010627">
    <property type="entry name" value="Prepilin_pept_A24_N"/>
</dbReference>
<protein>
    <recommendedName>
        <fullName evidence="2">Prepilin peptidase A24 N-terminal domain-containing protein</fullName>
    </recommendedName>
</protein>
<dbReference type="EMBL" id="CP031263">
    <property type="protein sequence ID" value="AXH93586.1"/>
    <property type="molecule type" value="Genomic_DNA"/>
</dbReference>
<dbReference type="Pfam" id="PF06750">
    <property type="entry name" value="A24_N_bact"/>
    <property type="match status" value="1"/>
</dbReference>
<sequence length="245" mass="24467">MSTGWAIVAAAAAVALAGTVRTWILAFSVPYGHPPQSACPNCRTAVIPPERMGLLGWLPPNGRCRTCTSRIGPPPGTVEAVLAAAAGTLVHTTTTPAATPVLVCLAAAGVTLAFVDLAARRLPDPFTTVAFATAAVVVLLQMLTGGGWSQGLRAAAAAGITGGCYLLLTLIANGGLGDVKLGLTTGLLLGAHSWTAVLIGGLVSVLITAVIGSTLRAAGRRQPGDDIAHGPSMLAGVVIALVTLT</sequence>
<dbReference type="PANTHER" id="PTHR30487">
    <property type="entry name" value="TYPE 4 PREPILIN-LIKE PROTEINS LEADER PEPTIDE-PROCESSING ENZYME"/>
    <property type="match status" value="1"/>
</dbReference>
<feature type="transmembrane region" description="Helical" evidence="1">
    <location>
        <begin position="126"/>
        <end position="148"/>
    </location>
</feature>
<evidence type="ECO:0000256" key="1">
    <source>
        <dbReference type="SAM" id="Phobius"/>
    </source>
</evidence>
<proteinExistence type="predicted"/>
<keyword evidence="1" id="KW-0812">Transmembrane</keyword>
<dbReference type="InterPro" id="IPR050882">
    <property type="entry name" value="Prepilin_peptidase/N-MTase"/>
</dbReference>
<feature type="domain" description="Prepilin peptidase A24 N-terminal" evidence="2">
    <location>
        <begin position="35"/>
        <end position="90"/>
    </location>
</feature>
<feature type="transmembrane region" description="Helical" evidence="1">
    <location>
        <begin position="97"/>
        <end position="119"/>
    </location>
</feature>
<gene>
    <name evidence="3" type="ORF">DVH21_28720</name>
</gene>
<feature type="transmembrane region" description="Helical" evidence="1">
    <location>
        <begin position="154"/>
        <end position="176"/>
    </location>
</feature>
<dbReference type="PANTHER" id="PTHR30487:SF0">
    <property type="entry name" value="PREPILIN LEADER PEPTIDASE_N-METHYLTRANSFERASE-RELATED"/>
    <property type="match status" value="1"/>
</dbReference>
<dbReference type="RefSeq" id="WP_114920854.1">
    <property type="nucleotide sequence ID" value="NZ_CP031263.1"/>
</dbReference>
<dbReference type="GO" id="GO:0006465">
    <property type="term" value="P:signal peptide processing"/>
    <property type="evidence" value="ECO:0007669"/>
    <property type="project" value="TreeGrafter"/>
</dbReference>
<evidence type="ECO:0000313" key="3">
    <source>
        <dbReference type="EMBL" id="AXH93586.1"/>
    </source>
</evidence>
<dbReference type="Gene3D" id="1.20.120.1220">
    <property type="match status" value="1"/>
</dbReference>
<keyword evidence="1" id="KW-0472">Membrane</keyword>
<reference evidence="3 4" key="1">
    <citation type="submission" date="2018-07" db="EMBL/GenBank/DDBJ databases">
        <authorList>
            <person name="Ye Y."/>
        </authorList>
    </citation>
    <scope>NUCLEOTIDE SEQUENCE [LARGE SCALE GENOMIC DNA]</scope>
    <source>
        <strain evidence="4">H14(2018)</strain>
    </source>
</reference>
<keyword evidence="1" id="KW-1133">Transmembrane helix</keyword>
<evidence type="ECO:0000259" key="2">
    <source>
        <dbReference type="Pfam" id="PF06750"/>
    </source>
</evidence>
<organism evidence="3 4">
    <name type="scientific">Micromonospora aurantiaca</name>
    <name type="common">nom. illeg.</name>
    <dbReference type="NCBI Taxonomy" id="47850"/>
    <lineage>
        <taxon>Bacteria</taxon>
        <taxon>Bacillati</taxon>
        <taxon>Actinomycetota</taxon>
        <taxon>Actinomycetes</taxon>
        <taxon>Micromonosporales</taxon>
        <taxon>Micromonosporaceae</taxon>
        <taxon>Micromonospora</taxon>
    </lineage>
</organism>
<feature type="transmembrane region" description="Helical" evidence="1">
    <location>
        <begin position="227"/>
        <end position="244"/>
    </location>
</feature>
<dbReference type="GO" id="GO:0004190">
    <property type="term" value="F:aspartic-type endopeptidase activity"/>
    <property type="evidence" value="ECO:0007669"/>
    <property type="project" value="InterPro"/>
</dbReference>
<evidence type="ECO:0000313" key="4">
    <source>
        <dbReference type="Proteomes" id="UP000253958"/>
    </source>
</evidence>
<dbReference type="GO" id="GO:0005886">
    <property type="term" value="C:plasma membrane"/>
    <property type="evidence" value="ECO:0007669"/>
    <property type="project" value="UniProtKB-SubCell"/>
</dbReference>
<name>A0A6N3K8S5_9ACTN</name>
<dbReference type="AlphaFoldDB" id="A0A6N3K8S5"/>
<reference evidence="3 4" key="2">
    <citation type="submission" date="2018-08" db="EMBL/GenBank/DDBJ databases">
        <title>Streptomyces kandeliansis sp. nov., an endophytic bacterium isolated from mangrove plant.</title>
        <authorList>
            <person name="Wang R."/>
        </authorList>
    </citation>
    <scope>NUCLEOTIDE SEQUENCE [LARGE SCALE GENOMIC DNA]</scope>
    <source>
        <strain evidence="4">H14(2018)</strain>
    </source>
</reference>
<dbReference type="Proteomes" id="UP000253958">
    <property type="component" value="Chromosome"/>
</dbReference>
<feature type="transmembrane region" description="Helical" evidence="1">
    <location>
        <begin position="188"/>
        <end position="215"/>
    </location>
</feature>
<accession>A0A6N3K8S5</accession>